<gene>
    <name evidence="2" type="ORF">Dsin_002318</name>
</gene>
<evidence type="ECO:0000256" key="1">
    <source>
        <dbReference type="SAM" id="Phobius"/>
    </source>
</evidence>
<reference evidence="2" key="1">
    <citation type="journal article" date="2023" name="Plant J.">
        <title>Genome sequences and population genomics provide insights into the demographic history, inbreeding, and mutation load of two 'living fossil' tree species of Dipteronia.</title>
        <authorList>
            <person name="Feng Y."/>
            <person name="Comes H.P."/>
            <person name="Chen J."/>
            <person name="Zhu S."/>
            <person name="Lu R."/>
            <person name="Zhang X."/>
            <person name="Li P."/>
            <person name="Qiu J."/>
            <person name="Olsen K.M."/>
            <person name="Qiu Y."/>
        </authorList>
    </citation>
    <scope>NUCLEOTIDE SEQUENCE</scope>
    <source>
        <strain evidence="2">NBL</strain>
    </source>
</reference>
<keyword evidence="1" id="KW-0472">Membrane</keyword>
<name>A0AAE0EJV3_9ROSI</name>
<keyword evidence="1" id="KW-1133">Transmembrane helix</keyword>
<sequence length="185" mass="20423">MGGQGDEKKRVRSGIRQKEKKTKAGAAAVSYTTASRALVLAVVGLMARVWVVSELLNSQNQAHAQEFEKTLMYVGEANNPMNLKQILCRPIKKVGFRGPLITSICALILSSLTLIGLAILGIILYTTTDNPLITIFGVLYMALFVKHIEWSGIWNMGMVVSILEEHGTIGISWYRSKAVENVHFF</sequence>
<dbReference type="Proteomes" id="UP001281410">
    <property type="component" value="Unassembled WGS sequence"/>
</dbReference>
<proteinExistence type="predicted"/>
<dbReference type="PANTHER" id="PTHR36714">
    <property type="entry name" value="T23E23.1"/>
    <property type="match status" value="1"/>
</dbReference>
<feature type="transmembrane region" description="Helical" evidence="1">
    <location>
        <begin position="100"/>
        <end position="125"/>
    </location>
</feature>
<evidence type="ECO:0000313" key="3">
    <source>
        <dbReference type="Proteomes" id="UP001281410"/>
    </source>
</evidence>
<evidence type="ECO:0000313" key="2">
    <source>
        <dbReference type="EMBL" id="KAK3230437.1"/>
    </source>
</evidence>
<protein>
    <submittedName>
        <fullName evidence="2">Uncharacterized protein</fullName>
    </submittedName>
</protein>
<dbReference type="PANTHER" id="PTHR36714:SF1">
    <property type="entry name" value="T23E23.1"/>
    <property type="match status" value="1"/>
</dbReference>
<accession>A0AAE0EJV3</accession>
<keyword evidence="3" id="KW-1185">Reference proteome</keyword>
<dbReference type="AlphaFoldDB" id="A0AAE0EJV3"/>
<keyword evidence="1" id="KW-0812">Transmembrane</keyword>
<comment type="caution">
    <text evidence="2">The sequence shown here is derived from an EMBL/GenBank/DDBJ whole genome shotgun (WGS) entry which is preliminary data.</text>
</comment>
<feature type="transmembrane region" description="Helical" evidence="1">
    <location>
        <begin position="131"/>
        <end position="148"/>
    </location>
</feature>
<dbReference type="EMBL" id="JANJYJ010000001">
    <property type="protein sequence ID" value="KAK3230437.1"/>
    <property type="molecule type" value="Genomic_DNA"/>
</dbReference>
<organism evidence="2 3">
    <name type="scientific">Dipteronia sinensis</name>
    <dbReference type="NCBI Taxonomy" id="43782"/>
    <lineage>
        <taxon>Eukaryota</taxon>
        <taxon>Viridiplantae</taxon>
        <taxon>Streptophyta</taxon>
        <taxon>Embryophyta</taxon>
        <taxon>Tracheophyta</taxon>
        <taxon>Spermatophyta</taxon>
        <taxon>Magnoliopsida</taxon>
        <taxon>eudicotyledons</taxon>
        <taxon>Gunneridae</taxon>
        <taxon>Pentapetalae</taxon>
        <taxon>rosids</taxon>
        <taxon>malvids</taxon>
        <taxon>Sapindales</taxon>
        <taxon>Sapindaceae</taxon>
        <taxon>Hippocastanoideae</taxon>
        <taxon>Acereae</taxon>
        <taxon>Dipteronia</taxon>
    </lineage>
</organism>